<name>A0A815L3J1_9BILA</name>
<dbReference type="Proteomes" id="UP000663829">
    <property type="component" value="Unassembled WGS sequence"/>
</dbReference>
<feature type="non-terminal residue" evidence="1">
    <location>
        <position position="297"/>
    </location>
</feature>
<keyword evidence="3" id="KW-1185">Reference proteome</keyword>
<sequence>VTIEKVAHDTRQSWAYHRYQLVTEYRRKSFLPPPFNVFLYLFVNPLYKQYQIYKANNTNVHSYGTLETNNGLDSNLNGMVVFNGNDQIKINGTINEISINFHTLPTSSYEIFVYIIEHAPNDLGRFKLKQEFTILSDDFTQTDSIRTVIINERRVVETGQYIALGFDSKSGSPYNCNHNEYSVDFNYFQQMKQFRKLIIFKNYPQKGATFSFKINPFPVTVPLYTSVIPLIPNIIGSSQQISDQQQGKTTIDRFQERDKMLRERSIAEDYWKTIMKKIIEEERQELKNTIYNQHQQE</sequence>
<evidence type="ECO:0000313" key="2">
    <source>
        <dbReference type="EMBL" id="CAF4292136.1"/>
    </source>
</evidence>
<organism evidence="1 3">
    <name type="scientific">Didymodactylos carnosus</name>
    <dbReference type="NCBI Taxonomy" id="1234261"/>
    <lineage>
        <taxon>Eukaryota</taxon>
        <taxon>Metazoa</taxon>
        <taxon>Spiralia</taxon>
        <taxon>Gnathifera</taxon>
        <taxon>Rotifera</taxon>
        <taxon>Eurotatoria</taxon>
        <taxon>Bdelloidea</taxon>
        <taxon>Philodinida</taxon>
        <taxon>Philodinidae</taxon>
        <taxon>Didymodactylos</taxon>
    </lineage>
</organism>
<dbReference type="OrthoDB" id="10221268at2759"/>
<proteinExistence type="predicted"/>
<accession>A0A815L3J1</accession>
<gene>
    <name evidence="1" type="ORF">GPM918_LOCUS33128</name>
    <name evidence="2" type="ORF">SRO942_LOCUS33807</name>
</gene>
<comment type="caution">
    <text evidence="1">The sequence shown here is derived from an EMBL/GenBank/DDBJ whole genome shotgun (WGS) entry which is preliminary data.</text>
</comment>
<reference evidence="1" key="1">
    <citation type="submission" date="2021-02" db="EMBL/GenBank/DDBJ databases">
        <authorList>
            <person name="Nowell W R."/>
        </authorList>
    </citation>
    <scope>NUCLEOTIDE SEQUENCE</scope>
</reference>
<protein>
    <submittedName>
        <fullName evidence="1">Uncharacterized protein</fullName>
    </submittedName>
</protein>
<dbReference type="Proteomes" id="UP000681722">
    <property type="component" value="Unassembled WGS sequence"/>
</dbReference>
<dbReference type="EMBL" id="CAJOBC010082795">
    <property type="protein sequence ID" value="CAF4292136.1"/>
    <property type="molecule type" value="Genomic_DNA"/>
</dbReference>
<evidence type="ECO:0000313" key="1">
    <source>
        <dbReference type="EMBL" id="CAF1398079.1"/>
    </source>
</evidence>
<dbReference type="EMBL" id="CAJNOQ010017377">
    <property type="protein sequence ID" value="CAF1398079.1"/>
    <property type="molecule type" value="Genomic_DNA"/>
</dbReference>
<evidence type="ECO:0000313" key="3">
    <source>
        <dbReference type="Proteomes" id="UP000663829"/>
    </source>
</evidence>
<dbReference type="AlphaFoldDB" id="A0A815L3J1"/>